<dbReference type="PANTHER" id="PTHR30349:SF64">
    <property type="entry name" value="PROPHAGE INTEGRASE INTD-RELATED"/>
    <property type="match status" value="1"/>
</dbReference>
<comment type="caution">
    <text evidence="5">The sequence shown here is derived from an EMBL/GenBank/DDBJ whole genome shotgun (WGS) entry which is preliminary data.</text>
</comment>
<organism evidence="5 6">
    <name type="scientific">Fructobacillus cardui</name>
    <dbReference type="NCBI Taxonomy" id="2893170"/>
    <lineage>
        <taxon>Bacteria</taxon>
        <taxon>Bacillati</taxon>
        <taxon>Bacillota</taxon>
        <taxon>Bacilli</taxon>
        <taxon>Lactobacillales</taxon>
        <taxon>Lactobacillaceae</taxon>
        <taxon>Fructobacillus</taxon>
    </lineage>
</organism>
<feature type="domain" description="Tyr recombinase" evidence="4">
    <location>
        <begin position="165"/>
        <end position="352"/>
    </location>
</feature>
<keyword evidence="6" id="KW-1185">Reference proteome</keyword>
<evidence type="ECO:0000259" key="4">
    <source>
        <dbReference type="PROSITE" id="PS51898"/>
    </source>
</evidence>
<gene>
    <name evidence="5" type="ORF">R82641_BJNNKPBH_00376</name>
</gene>
<evidence type="ECO:0000256" key="3">
    <source>
        <dbReference type="ARBA" id="ARBA00023172"/>
    </source>
</evidence>
<proteinExistence type="inferred from homology"/>
<dbReference type="InterPro" id="IPR010998">
    <property type="entry name" value="Integrase_recombinase_N"/>
</dbReference>
<dbReference type="Pfam" id="PF14657">
    <property type="entry name" value="Arm-DNA-bind_4"/>
    <property type="match status" value="1"/>
</dbReference>
<dbReference type="InterPro" id="IPR011010">
    <property type="entry name" value="DNA_brk_join_enz"/>
</dbReference>
<dbReference type="CDD" id="cd01189">
    <property type="entry name" value="INT_ICEBs1_C_like"/>
    <property type="match status" value="1"/>
</dbReference>
<protein>
    <submittedName>
        <fullName evidence="5">Includes phage integrase (FimB)</fullName>
    </submittedName>
</protein>
<comment type="similarity">
    <text evidence="1">Belongs to the 'phage' integrase family.</text>
</comment>
<keyword evidence="3" id="KW-0233">DNA recombination</keyword>
<dbReference type="Gene3D" id="1.10.150.130">
    <property type="match status" value="1"/>
</dbReference>
<evidence type="ECO:0000256" key="2">
    <source>
        <dbReference type="ARBA" id="ARBA00023125"/>
    </source>
</evidence>
<accession>A0ABN9YMC9</accession>
<dbReference type="InterPro" id="IPR002104">
    <property type="entry name" value="Integrase_catalytic"/>
</dbReference>
<dbReference type="Pfam" id="PF00589">
    <property type="entry name" value="Phage_integrase"/>
    <property type="match status" value="1"/>
</dbReference>
<name>A0ABN9YMC9_9LACO</name>
<evidence type="ECO:0000256" key="1">
    <source>
        <dbReference type="ARBA" id="ARBA00008857"/>
    </source>
</evidence>
<sequence>MASIFKRKGAKTWTASVLLNVDGQRKTKQKNGFATKSEANEWVAKVEYEKSIGNFSKSNKLFIVEMKKWYTIFKEPKIARATKVWFNTVLKLVEKEWPDKLVSDIRSSDFQQLLNKYGQTHVKVSTKRVNNIISEFGRYAFDEGYTTRDFTRNVYNTGKVESKTADMKFLENDEFQKLIQRAKQSNSTSAHMILTACLTGMRYAEIAGLRPENVDLNNKTINIVDTWDQVSHEFKPTKTKSSVRTISMPDDLVNLFKKWQFGDKFVFQGTNGCPATSASCNHTLKNYLEKDNSKQITFHGLRHTHASYLLANDISVQYVSERLGHANTNITLGIYAHLLEDKRNEENLKALDKLNIL</sequence>
<dbReference type="PROSITE" id="PS51898">
    <property type="entry name" value="TYR_RECOMBINASE"/>
    <property type="match status" value="1"/>
</dbReference>
<dbReference type="RefSeq" id="WP_338347718.1">
    <property type="nucleotide sequence ID" value="NZ_CAUZLY010000003.1"/>
</dbReference>
<dbReference type="Proteomes" id="UP001314200">
    <property type="component" value="Unassembled WGS sequence"/>
</dbReference>
<keyword evidence="2" id="KW-0238">DNA-binding</keyword>
<evidence type="ECO:0000313" key="5">
    <source>
        <dbReference type="EMBL" id="CAK1232642.1"/>
    </source>
</evidence>
<dbReference type="EMBL" id="CAUZLY010000003">
    <property type="protein sequence ID" value="CAK1232642.1"/>
    <property type="molecule type" value="Genomic_DNA"/>
</dbReference>
<dbReference type="InterPro" id="IPR050090">
    <property type="entry name" value="Tyrosine_recombinase_XerCD"/>
</dbReference>
<reference evidence="5 6" key="1">
    <citation type="submission" date="2023-10" db="EMBL/GenBank/DDBJ databases">
        <authorList>
            <person name="Botero Cardona J."/>
        </authorList>
    </citation>
    <scope>NUCLEOTIDE SEQUENCE [LARGE SCALE GENOMIC DNA]</scope>
    <source>
        <strain evidence="5 6">R-82641</strain>
    </source>
</reference>
<dbReference type="InterPro" id="IPR028259">
    <property type="entry name" value="AP2-like_int_N"/>
</dbReference>
<dbReference type="InterPro" id="IPR013762">
    <property type="entry name" value="Integrase-like_cat_sf"/>
</dbReference>
<dbReference type="PANTHER" id="PTHR30349">
    <property type="entry name" value="PHAGE INTEGRASE-RELATED"/>
    <property type="match status" value="1"/>
</dbReference>
<evidence type="ECO:0000313" key="6">
    <source>
        <dbReference type="Proteomes" id="UP001314200"/>
    </source>
</evidence>
<dbReference type="SUPFAM" id="SSF56349">
    <property type="entry name" value="DNA breaking-rejoining enzymes"/>
    <property type="match status" value="1"/>
</dbReference>
<dbReference type="Gene3D" id="1.10.443.10">
    <property type="entry name" value="Intergrase catalytic core"/>
    <property type="match status" value="1"/>
</dbReference>